<protein>
    <submittedName>
        <fullName evidence="2">Uncharacterized protein</fullName>
    </submittedName>
</protein>
<dbReference type="EMBL" id="JACJIA010000005">
    <property type="protein sequence ID" value="MBA8952567.1"/>
    <property type="molecule type" value="Genomic_DNA"/>
</dbReference>
<gene>
    <name evidence="2" type="ORF">HNR61_004213</name>
</gene>
<dbReference type="AlphaFoldDB" id="A0A7W3LQV3"/>
<name>A0A7W3LQV3_ACTNM</name>
<feature type="compositionally biased region" description="Basic and acidic residues" evidence="1">
    <location>
        <begin position="57"/>
        <end position="103"/>
    </location>
</feature>
<feature type="compositionally biased region" description="Basic and acidic residues" evidence="1">
    <location>
        <begin position="171"/>
        <end position="185"/>
    </location>
</feature>
<evidence type="ECO:0000256" key="1">
    <source>
        <dbReference type="SAM" id="MobiDB-lite"/>
    </source>
</evidence>
<evidence type="ECO:0000313" key="3">
    <source>
        <dbReference type="Proteomes" id="UP000572680"/>
    </source>
</evidence>
<organism evidence="2 3">
    <name type="scientific">Actinomadura namibiensis</name>
    <dbReference type="NCBI Taxonomy" id="182080"/>
    <lineage>
        <taxon>Bacteria</taxon>
        <taxon>Bacillati</taxon>
        <taxon>Actinomycetota</taxon>
        <taxon>Actinomycetes</taxon>
        <taxon>Streptosporangiales</taxon>
        <taxon>Thermomonosporaceae</taxon>
        <taxon>Actinomadura</taxon>
    </lineage>
</organism>
<comment type="caution">
    <text evidence="2">The sequence shown here is derived from an EMBL/GenBank/DDBJ whole genome shotgun (WGS) entry which is preliminary data.</text>
</comment>
<evidence type="ECO:0000313" key="2">
    <source>
        <dbReference type="EMBL" id="MBA8952567.1"/>
    </source>
</evidence>
<feature type="compositionally biased region" description="Basic and acidic residues" evidence="1">
    <location>
        <begin position="140"/>
        <end position="157"/>
    </location>
</feature>
<accession>A0A7W3LQV3</accession>
<keyword evidence="3" id="KW-1185">Reference proteome</keyword>
<proteinExistence type="predicted"/>
<feature type="compositionally biased region" description="Low complexity" evidence="1">
    <location>
        <begin position="29"/>
        <end position="55"/>
    </location>
</feature>
<sequence length="408" mass="44340">MPRNGAQQQHDTERRAAQQQGTPGHQGRRPVPGARRAVVRGRPPAFDAAAQQRQRGGQHDRGADHGGDHHRDARVGERAEEREGEHQQHRQGRGDRRAAEQHRAARAAHRPRHGLGHLRAAAQLLPEPEDHEQAVVDAQADPHHQGDVGGERRDLGEAQHAAQQRQRPRHREQPDADRHQRRDQPPVDPPQHQQHQRQDHQLGAQEVAAGLLHDLPEHLVAAADAHLEDRAVAGEARGQLRQHLAADPVGVAGHPGQHQGLAGVGPAQRSGAAARPVRPGVADAGPGAQLLGQRASGGGRDRVVDGAVPGGDQQRHVRAAGGVLPGQHVADPHQLRPGRLEPVERQRADRPRADQRRPDRQQHTGGDDPPRPAHECPSQHGFPRSDLRAIARVSTGDYEQSLAFAILC</sequence>
<feature type="compositionally biased region" description="Basic residues" evidence="1">
    <location>
        <begin position="104"/>
        <end position="116"/>
    </location>
</feature>
<reference evidence="2 3" key="1">
    <citation type="submission" date="2020-08" db="EMBL/GenBank/DDBJ databases">
        <title>Genomic Encyclopedia of Type Strains, Phase IV (KMG-IV): sequencing the most valuable type-strain genomes for metagenomic binning, comparative biology and taxonomic classification.</title>
        <authorList>
            <person name="Goeker M."/>
        </authorList>
    </citation>
    <scope>NUCLEOTIDE SEQUENCE [LARGE SCALE GENOMIC DNA]</scope>
    <source>
        <strain evidence="2 3">DSM 44197</strain>
    </source>
</reference>
<dbReference type="Proteomes" id="UP000572680">
    <property type="component" value="Unassembled WGS sequence"/>
</dbReference>
<feature type="region of interest" description="Disordered" evidence="1">
    <location>
        <begin position="1"/>
        <end position="203"/>
    </location>
</feature>
<feature type="compositionally biased region" description="Basic and acidic residues" evidence="1">
    <location>
        <begin position="330"/>
        <end position="374"/>
    </location>
</feature>
<feature type="region of interest" description="Disordered" evidence="1">
    <location>
        <begin position="277"/>
        <end position="384"/>
    </location>
</feature>